<organism evidence="2">
    <name type="scientific">Eucalyptus grandis</name>
    <name type="common">Flooded gum</name>
    <dbReference type="NCBI Taxonomy" id="71139"/>
    <lineage>
        <taxon>Eukaryota</taxon>
        <taxon>Viridiplantae</taxon>
        <taxon>Streptophyta</taxon>
        <taxon>Embryophyta</taxon>
        <taxon>Tracheophyta</taxon>
        <taxon>Spermatophyta</taxon>
        <taxon>Magnoliopsida</taxon>
        <taxon>eudicotyledons</taxon>
        <taxon>Gunneridae</taxon>
        <taxon>Pentapetalae</taxon>
        <taxon>rosids</taxon>
        <taxon>malvids</taxon>
        <taxon>Myrtales</taxon>
        <taxon>Myrtaceae</taxon>
        <taxon>Myrtoideae</taxon>
        <taxon>Eucalypteae</taxon>
        <taxon>Eucalyptus</taxon>
    </lineage>
</organism>
<sequence>MILIDVSSPASHFMDYLRFLCALIGRGERNHLETSFPTATIVMPASPNTCTIRMFSFTQSWTLSHCKSSEESNYSSFPLERYGFNSLGPS</sequence>
<dbReference type="InParanoid" id="A0A059BKS9"/>
<proteinExistence type="predicted"/>
<reference evidence="2" key="1">
    <citation type="submission" date="2013-07" db="EMBL/GenBank/DDBJ databases">
        <title>The genome of Eucalyptus grandis.</title>
        <authorList>
            <person name="Schmutz J."/>
            <person name="Hayes R."/>
            <person name="Myburg A."/>
            <person name="Tuskan G."/>
            <person name="Grattapaglia D."/>
            <person name="Rokhsar D.S."/>
        </authorList>
    </citation>
    <scope>NUCLEOTIDE SEQUENCE</scope>
    <source>
        <tissue evidence="2">Leaf extractions</tissue>
    </source>
</reference>
<accession>A0A059BKS9</accession>
<evidence type="ECO:0000256" key="1">
    <source>
        <dbReference type="SAM" id="MobiDB-lite"/>
    </source>
</evidence>
<protein>
    <submittedName>
        <fullName evidence="2">Uncharacterized protein</fullName>
    </submittedName>
</protein>
<dbReference type="Gramene" id="KCW66713">
    <property type="protein sequence ID" value="KCW66713"/>
    <property type="gene ID" value="EUGRSUZ_F00476"/>
</dbReference>
<evidence type="ECO:0000313" key="2">
    <source>
        <dbReference type="EMBL" id="KCW66713.1"/>
    </source>
</evidence>
<dbReference type="EMBL" id="KK198758">
    <property type="protein sequence ID" value="KCW66713.1"/>
    <property type="molecule type" value="Genomic_DNA"/>
</dbReference>
<gene>
    <name evidence="2" type="ORF">EUGRSUZ_F00476</name>
</gene>
<dbReference type="AlphaFoldDB" id="A0A059BKS9"/>
<name>A0A059BKS9_EUCGR</name>
<feature type="region of interest" description="Disordered" evidence="1">
    <location>
        <begin position="70"/>
        <end position="90"/>
    </location>
</feature>